<feature type="domain" description="Aminotransferase class I/classII large" evidence="6">
    <location>
        <begin position="29"/>
        <end position="422"/>
    </location>
</feature>
<dbReference type="InterPro" id="IPR015422">
    <property type="entry name" value="PyrdxlP-dep_Trfase_small"/>
</dbReference>
<comment type="cofactor">
    <cofactor evidence="1 4">
        <name>pyridoxal 5'-phosphate</name>
        <dbReference type="ChEBI" id="CHEBI:597326"/>
    </cofactor>
</comment>
<dbReference type="Gene3D" id="3.40.640.10">
    <property type="entry name" value="Type I PLP-dependent aspartate aminotransferase-like (Major domain)"/>
    <property type="match status" value="2"/>
</dbReference>
<dbReference type="PROSITE" id="PS00105">
    <property type="entry name" value="AA_TRANSFER_CLASS_1"/>
    <property type="match status" value="1"/>
</dbReference>
<reference evidence="8" key="1">
    <citation type="journal article" date="2019" name="Int. J. Syst. Evol. Microbiol.">
        <title>The Global Catalogue of Microorganisms (GCM) 10K type strain sequencing project: providing services to taxonomists for standard genome sequencing and annotation.</title>
        <authorList>
            <consortium name="The Broad Institute Genomics Platform"/>
            <consortium name="The Broad Institute Genome Sequencing Center for Infectious Disease"/>
            <person name="Wu L."/>
            <person name="Ma J."/>
        </authorList>
    </citation>
    <scope>NUCLEOTIDE SEQUENCE [LARGE SCALE GENOMIC DNA]</scope>
    <source>
        <strain evidence="8">CGMCC 1.7064</strain>
    </source>
</reference>
<evidence type="ECO:0000256" key="4">
    <source>
        <dbReference type="RuleBase" id="RU000481"/>
    </source>
</evidence>
<organism evidence="7 8">
    <name type="scientific">Citricoccus zhacaiensis</name>
    <dbReference type="NCBI Taxonomy" id="489142"/>
    <lineage>
        <taxon>Bacteria</taxon>
        <taxon>Bacillati</taxon>
        <taxon>Actinomycetota</taxon>
        <taxon>Actinomycetes</taxon>
        <taxon>Micrococcales</taxon>
        <taxon>Micrococcaceae</taxon>
        <taxon>Citricoccus</taxon>
    </lineage>
</organism>
<name>A0ABQ2LYR9_9MICC</name>
<comment type="similarity">
    <text evidence="4">Belongs to the class-I pyridoxal-phosphate-dependent aminotransferase family.</text>
</comment>
<sequence length="426" mass="44675">MLTLPEYPWESLAPYRATAAAHPGGIADLSIGTPVDNTPALIQDALAAAANAHGYPTTQGTVELREAVVAWFARRRGVPGLEPQAVIPTVGSKEFIAWLPLLLGLGPGDVVVRPTVAYPTYDIGALLVGATAVAADSLDELDAATRARVRLVWTNSPGNPTGKVASVEELRAVVAQAREVGAVVAGDECYAELGWGNWDDDDSAGNEGSSASGDQRDQRDGGAAKVPCILSPEVSDGDHTNLLSVYSLSKQSNLAGYRAAFAAGDAELVSTLINSRKHAGMIVPMPVQAAMTAALGDDAHVQEQKDRYRARRILLKDALEAAGLVVDHSEAGLYLWTRDGRRTREGLRTVDAENAPDAGLHTAADAGAAAPTEQDSWDLVGELAELGILVGPGTFYGSAGNGYVRVALTATDEAVARAAERLRSWR</sequence>
<dbReference type="Gene3D" id="3.90.1150.10">
    <property type="entry name" value="Aspartate Aminotransferase, domain 1"/>
    <property type="match status" value="2"/>
</dbReference>
<accession>A0ABQ2LYR9</accession>
<dbReference type="Proteomes" id="UP000642509">
    <property type="component" value="Unassembled WGS sequence"/>
</dbReference>
<keyword evidence="8" id="KW-1185">Reference proteome</keyword>
<evidence type="ECO:0000256" key="5">
    <source>
        <dbReference type="SAM" id="MobiDB-lite"/>
    </source>
</evidence>
<keyword evidence="3 4" id="KW-0808">Transferase</keyword>
<dbReference type="SUPFAM" id="SSF53383">
    <property type="entry name" value="PLP-dependent transferases"/>
    <property type="match status" value="1"/>
</dbReference>
<feature type="region of interest" description="Disordered" evidence="5">
    <location>
        <begin position="200"/>
        <end position="223"/>
    </location>
</feature>
<gene>
    <name evidence="7" type="ORF">GCM10010977_16070</name>
</gene>
<evidence type="ECO:0000256" key="2">
    <source>
        <dbReference type="ARBA" id="ARBA00022576"/>
    </source>
</evidence>
<proteinExistence type="inferred from homology"/>
<dbReference type="InterPro" id="IPR019880">
    <property type="entry name" value="OxyQ"/>
</dbReference>
<protein>
    <recommendedName>
        <fullName evidence="4">Aminotransferase</fullName>
        <ecNumber evidence="4">2.6.1.-</ecNumber>
    </recommendedName>
</protein>
<dbReference type="EC" id="2.6.1.-" evidence="4"/>
<dbReference type="EMBL" id="BMLQ01000004">
    <property type="protein sequence ID" value="GGO44811.1"/>
    <property type="molecule type" value="Genomic_DNA"/>
</dbReference>
<keyword evidence="2 4" id="KW-0032">Aminotransferase</keyword>
<dbReference type="InterPro" id="IPR015424">
    <property type="entry name" value="PyrdxlP-dep_Trfase"/>
</dbReference>
<dbReference type="NCBIfam" id="TIGR03539">
    <property type="entry name" value="DapC_actino"/>
    <property type="match status" value="1"/>
</dbReference>
<dbReference type="RefSeq" id="WP_188805661.1">
    <property type="nucleotide sequence ID" value="NZ_BAAAOU010000005.1"/>
</dbReference>
<dbReference type="InterPro" id="IPR050881">
    <property type="entry name" value="LL-DAP_aminotransferase"/>
</dbReference>
<dbReference type="InterPro" id="IPR015421">
    <property type="entry name" value="PyrdxlP-dep_Trfase_major"/>
</dbReference>
<dbReference type="Pfam" id="PF00155">
    <property type="entry name" value="Aminotran_1_2"/>
    <property type="match status" value="1"/>
</dbReference>
<evidence type="ECO:0000313" key="8">
    <source>
        <dbReference type="Proteomes" id="UP000642509"/>
    </source>
</evidence>
<dbReference type="GO" id="GO:0008483">
    <property type="term" value="F:transaminase activity"/>
    <property type="evidence" value="ECO:0007669"/>
    <property type="project" value="UniProtKB-KW"/>
</dbReference>
<evidence type="ECO:0000313" key="7">
    <source>
        <dbReference type="EMBL" id="GGO44811.1"/>
    </source>
</evidence>
<evidence type="ECO:0000256" key="1">
    <source>
        <dbReference type="ARBA" id="ARBA00001933"/>
    </source>
</evidence>
<comment type="caution">
    <text evidence="7">The sequence shown here is derived from an EMBL/GenBank/DDBJ whole genome shotgun (WGS) entry which is preliminary data.</text>
</comment>
<dbReference type="InterPro" id="IPR004839">
    <property type="entry name" value="Aminotransferase_I/II_large"/>
</dbReference>
<dbReference type="PANTHER" id="PTHR42832:SF3">
    <property type="entry name" value="L-GLUTAMINE--4-(METHYLSULFANYL)-2-OXOBUTANOATE AMINOTRANSFERASE"/>
    <property type="match status" value="1"/>
</dbReference>
<evidence type="ECO:0000256" key="3">
    <source>
        <dbReference type="ARBA" id="ARBA00022679"/>
    </source>
</evidence>
<dbReference type="CDD" id="cd00609">
    <property type="entry name" value="AAT_like"/>
    <property type="match status" value="1"/>
</dbReference>
<dbReference type="InterPro" id="IPR004838">
    <property type="entry name" value="NHTrfase_class1_PyrdxlP-BS"/>
</dbReference>
<dbReference type="PANTHER" id="PTHR42832">
    <property type="entry name" value="AMINO ACID AMINOTRANSFERASE"/>
    <property type="match status" value="1"/>
</dbReference>
<evidence type="ECO:0000259" key="6">
    <source>
        <dbReference type="Pfam" id="PF00155"/>
    </source>
</evidence>